<feature type="transmembrane region" description="Helical" evidence="3">
    <location>
        <begin position="79"/>
        <end position="106"/>
    </location>
</feature>
<keyword evidence="3" id="KW-1133">Transmembrane helix</keyword>
<evidence type="ECO:0000313" key="5">
    <source>
        <dbReference type="EMBL" id="MDQ0008387.1"/>
    </source>
</evidence>
<protein>
    <recommendedName>
        <fullName evidence="1">diguanylate cyclase</fullName>
        <ecNumber evidence="1">2.7.7.65</ecNumber>
    </recommendedName>
</protein>
<organism evidence="5 6">
    <name type="scientific">Luteibacter jiangsuensis</name>
    <dbReference type="NCBI Taxonomy" id="637577"/>
    <lineage>
        <taxon>Bacteria</taxon>
        <taxon>Pseudomonadati</taxon>
        <taxon>Pseudomonadota</taxon>
        <taxon>Gammaproteobacteria</taxon>
        <taxon>Lysobacterales</taxon>
        <taxon>Rhodanobacteraceae</taxon>
        <taxon>Luteibacter</taxon>
    </lineage>
</organism>
<feature type="transmembrane region" description="Helical" evidence="3">
    <location>
        <begin position="20"/>
        <end position="42"/>
    </location>
</feature>
<comment type="caution">
    <text evidence="5">The sequence shown here is derived from an EMBL/GenBank/DDBJ whole genome shotgun (WGS) entry which is preliminary data.</text>
</comment>
<dbReference type="PROSITE" id="PS50887">
    <property type="entry name" value="GGDEF"/>
    <property type="match status" value="1"/>
</dbReference>
<evidence type="ECO:0000256" key="2">
    <source>
        <dbReference type="ARBA" id="ARBA00034247"/>
    </source>
</evidence>
<gene>
    <name evidence="5" type="ORF">J2T07_000546</name>
</gene>
<dbReference type="EMBL" id="JAUSSK010000001">
    <property type="protein sequence ID" value="MDQ0008387.1"/>
    <property type="molecule type" value="Genomic_DNA"/>
</dbReference>
<dbReference type="EC" id="2.7.7.65" evidence="1"/>
<feature type="transmembrane region" description="Helical" evidence="3">
    <location>
        <begin position="208"/>
        <end position="229"/>
    </location>
</feature>
<dbReference type="PANTHER" id="PTHR45138">
    <property type="entry name" value="REGULATORY COMPONENTS OF SENSORY TRANSDUCTION SYSTEM"/>
    <property type="match status" value="1"/>
</dbReference>
<evidence type="ECO:0000259" key="4">
    <source>
        <dbReference type="PROSITE" id="PS50887"/>
    </source>
</evidence>
<proteinExistence type="predicted"/>
<keyword evidence="3" id="KW-0812">Transmembrane</keyword>
<evidence type="ECO:0000256" key="1">
    <source>
        <dbReference type="ARBA" id="ARBA00012528"/>
    </source>
</evidence>
<name>A0ABT9STR9_9GAMM</name>
<dbReference type="InterPro" id="IPR050469">
    <property type="entry name" value="Diguanylate_Cyclase"/>
</dbReference>
<dbReference type="NCBIfam" id="TIGR00254">
    <property type="entry name" value="GGDEF"/>
    <property type="match status" value="1"/>
</dbReference>
<dbReference type="Gene3D" id="3.30.70.270">
    <property type="match status" value="1"/>
</dbReference>
<feature type="transmembrane region" description="Helical" evidence="3">
    <location>
        <begin position="170"/>
        <end position="188"/>
    </location>
</feature>
<sequence length="413" mass="44944">MGTSNIVVGEIVETLARLTHAGTLLIVNALLAALSSAIFTTLHLSLRKTRHIRGLALWAASHALIAVGFSALVLPAFGITFFGLALLGNLLIDLGTAFGLVAVLVYFEHPLRFGRVLFVAAIIGAVEVLYVLDRGEDLGIMVVAGGSLKGLLTVATGIAFWRCRDDAQRLAARVAAAFHFLWAAALFLRVSWWEIHPLASGSHDPTSAFGLLSRLLLTWVITPCILWMLSRQFDAELIQLAKEDPLTGIANRRVMWELGERVAADTSQPARRFAVLIVDVDHFKRINDRWGHPGGDEALKTIATLLHRLTRAPNLLARVGGEEFMVLMVDTNEQAVQDFAEELRGAVQAFSIAMGSEHLLRCTVSIGHHLFHGGDSWNNAVTLADQALYEAKRRGRNQAVASAVLHDGPEAAR</sequence>
<accession>A0ABT9STR9</accession>
<dbReference type="Proteomes" id="UP001237737">
    <property type="component" value="Unassembled WGS sequence"/>
</dbReference>
<reference evidence="5 6" key="1">
    <citation type="submission" date="2023-07" db="EMBL/GenBank/DDBJ databases">
        <title>Sorghum-associated microbial communities from plants grown in Nebraska, USA.</title>
        <authorList>
            <person name="Schachtman D."/>
        </authorList>
    </citation>
    <scope>NUCLEOTIDE SEQUENCE [LARGE SCALE GENOMIC DNA]</scope>
    <source>
        <strain evidence="5 6">CC60</strain>
    </source>
</reference>
<dbReference type="SMART" id="SM00267">
    <property type="entry name" value="GGDEF"/>
    <property type="match status" value="1"/>
</dbReference>
<dbReference type="InterPro" id="IPR000160">
    <property type="entry name" value="GGDEF_dom"/>
</dbReference>
<comment type="catalytic activity">
    <reaction evidence="2">
        <text>2 GTP = 3',3'-c-di-GMP + 2 diphosphate</text>
        <dbReference type="Rhea" id="RHEA:24898"/>
        <dbReference type="ChEBI" id="CHEBI:33019"/>
        <dbReference type="ChEBI" id="CHEBI:37565"/>
        <dbReference type="ChEBI" id="CHEBI:58805"/>
        <dbReference type="EC" id="2.7.7.65"/>
    </reaction>
</comment>
<dbReference type="InterPro" id="IPR043128">
    <property type="entry name" value="Rev_trsase/Diguanyl_cyclase"/>
</dbReference>
<keyword evidence="3" id="KW-0472">Membrane</keyword>
<dbReference type="SUPFAM" id="SSF55073">
    <property type="entry name" value="Nucleotide cyclase"/>
    <property type="match status" value="1"/>
</dbReference>
<feature type="transmembrane region" description="Helical" evidence="3">
    <location>
        <begin position="113"/>
        <end position="132"/>
    </location>
</feature>
<dbReference type="CDD" id="cd01949">
    <property type="entry name" value="GGDEF"/>
    <property type="match status" value="1"/>
</dbReference>
<dbReference type="RefSeq" id="WP_306847035.1">
    <property type="nucleotide sequence ID" value="NZ_JAUSSK010000001.1"/>
</dbReference>
<evidence type="ECO:0000256" key="3">
    <source>
        <dbReference type="SAM" id="Phobius"/>
    </source>
</evidence>
<feature type="domain" description="GGDEF" evidence="4">
    <location>
        <begin position="271"/>
        <end position="404"/>
    </location>
</feature>
<dbReference type="InterPro" id="IPR029787">
    <property type="entry name" value="Nucleotide_cyclase"/>
</dbReference>
<evidence type="ECO:0000313" key="6">
    <source>
        <dbReference type="Proteomes" id="UP001237737"/>
    </source>
</evidence>
<feature type="transmembrane region" description="Helical" evidence="3">
    <location>
        <begin position="138"/>
        <end position="161"/>
    </location>
</feature>
<feature type="transmembrane region" description="Helical" evidence="3">
    <location>
        <begin position="54"/>
        <end position="73"/>
    </location>
</feature>
<dbReference type="PANTHER" id="PTHR45138:SF9">
    <property type="entry name" value="DIGUANYLATE CYCLASE DGCM-RELATED"/>
    <property type="match status" value="1"/>
</dbReference>
<dbReference type="Pfam" id="PF00990">
    <property type="entry name" value="GGDEF"/>
    <property type="match status" value="1"/>
</dbReference>
<keyword evidence="6" id="KW-1185">Reference proteome</keyword>